<gene>
    <name evidence="1" type="ORF">rCG_33149</name>
</gene>
<dbReference type="GO" id="GO:0003714">
    <property type="term" value="F:transcription corepressor activity"/>
    <property type="evidence" value="ECO:0007669"/>
    <property type="project" value="InterPro"/>
</dbReference>
<organism evidence="1 2">
    <name type="scientific">Rattus norvegicus</name>
    <name type="common">Rat</name>
    <dbReference type="NCBI Taxonomy" id="10116"/>
    <lineage>
        <taxon>Eukaryota</taxon>
        <taxon>Metazoa</taxon>
        <taxon>Chordata</taxon>
        <taxon>Craniata</taxon>
        <taxon>Vertebrata</taxon>
        <taxon>Euteleostomi</taxon>
        <taxon>Mammalia</taxon>
        <taxon>Eutheria</taxon>
        <taxon>Euarchontoglires</taxon>
        <taxon>Glires</taxon>
        <taxon>Rodentia</taxon>
        <taxon>Myomorpha</taxon>
        <taxon>Muroidea</taxon>
        <taxon>Muridae</taxon>
        <taxon>Murinae</taxon>
        <taxon>Rattus</taxon>
    </lineage>
</organism>
<dbReference type="AlphaFoldDB" id="A6HFG6"/>
<reference evidence="1 2" key="1">
    <citation type="submission" date="2005-07" db="EMBL/GenBank/DDBJ databases">
        <authorList>
            <person name="Mural R.J."/>
            <person name="Li P.W."/>
            <person name="Adams M.D."/>
            <person name="Amanatides P.G."/>
            <person name="Baden-Tillson H."/>
            <person name="Barnstead M."/>
            <person name="Chin S.H."/>
            <person name="Dew I."/>
            <person name="Evans C.A."/>
            <person name="Ferriera S."/>
            <person name="Flanigan M."/>
            <person name="Fosler C."/>
            <person name="Glodek A."/>
            <person name="Gu Z."/>
            <person name="Holt R.A."/>
            <person name="Jennings D."/>
            <person name="Kraft C.L."/>
            <person name="Lu F."/>
            <person name="Nguyen T."/>
            <person name="Nusskern D.R."/>
            <person name="Pfannkoch C.M."/>
            <person name="Sitter C."/>
            <person name="Sutton G.G."/>
            <person name="Venter J.C."/>
            <person name="Wang Z."/>
            <person name="Woodage T."/>
            <person name="Zheng X.H."/>
            <person name="Zhong F."/>
        </authorList>
    </citation>
    <scope>NUCLEOTIDE SEQUENCE [LARGE SCALE GENOMIC DNA]</scope>
    <source>
        <strain>BN</strain>
        <strain evidence="2">Sprague-Dawley</strain>
    </source>
</reference>
<evidence type="ECO:0000313" key="1">
    <source>
        <dbReference type="EMBL" id="EDM04771.1"/>
    </source>
</evidence>
<dbReference type="PRINTS" id="PR01502">
    <property type="entry name" value="UXTPROTEIN"/>
</dbReference>
<dbReference type="EMBL" id="CH473948">
    <property type="protein sequence ID" value="EDM04771.1"/>
    <property type="molecule type" value="Genomic_DNA"/>
</dbReference>
<dbReference type="InterPro" id="IPR003994">
    <property type="entry name" value="UXT"/>
</dbReference>
<protein>
    <submittedName>
        <fullName evidence="1">RCG33149</fullName>
    </submittedName>
</protein>
<evidence type="ECO:0000313" key="2">
    <source>
        <dbReference type="Proteomes" id="UP000234681"/>
    </source>
</evidence>
<accession>A6HFG6</accession>
<dbReference type="GO" id="GO:0000122">
    <property type="term" value="P:negative regulation of transcription by RNA polymerase II"/>
    <property type="evidence" value="ECO:0007669"/>
    <property type="project" value="InterPro"/>
</dbReference>
<name>A6HFG6_RAT</name>
<sequence length="75" mass="8281">MSLSDSGKLITPLYVQVDLDCDFLVDTVVPDTSCIYVALGYVFCFPGVTVTEALRFTDRRTSLHTELSNSLTKDS</sequence>
<dbReference type="Proteomes" id="UP000234681">
    <property type="component" value="Chromosome 10"/>
</dbReference>
<proteinExistence type="predicted"/>